<keyword evidence="1" id="KW-1133">Transmembrane helix</keyword>
<dbReference type="RefSeq" id="WP_117968304.1">
    <property type="nucleotide sequence ID" value="NZ_JAJEQM010000001.1"/>
</dbReference>
<dbReference type="AlphaFoldDB" id="A0AAE3DWS0"/>
<dbReference type="EMBL" id="JAJEQM010000001">
    <property type="protein sequence ID" value="MCC2209413.1"/>
    <property type="molecule type" value="Genomic_DNA"/>
</dbReference>
<evidence type="ECO:0000256" key="1">
    <source>
        <dbReference type="SAM" id="Phobius"/>
    </source>
</evidence>
<sequence length="269" mass="30286">MALIKCPNCGNQMSDKALCCPACGYENQAQEKKIQNFCIECGNKLSENDTVCSVCGCPINKEHENLEQLQKVEVASIKIPKISKQKKTTLIVSIVLLVILIIVAIAGIFFIRQHTKTIYKENLSAATSSMIMGAIKAEDSGNLIHDVWYNTIYKESDSKTDKYTKTNHSFNEDFNTSLTALMSDDDFKKDIESIKDNQDSTDYIMKDLVNPPEEYKEAYEKLQDFYDSYLELTNLVISPTGSLSSYTSNFNEADSATSNAYKAMQRYIN</sequence>
<reference evidence="2 3" key="1">
    <citation type="submission" date="2021-10" db="EMBL/GenBank/DDBJ databases">
        <title>Anaerobic single-cell dispensing facilitates the cultivation of human gut bacteria.</title>
        <authorList>
            <person name="Afrizal A."/>
        </authorList>
    </citation>
    <scope>NUCLEOTIDE SEQUENCE [LARGE SCALE GENOMIC DNA]</scope>
    <source>
        <strain evidence="2 3">CLA-AA-H232</strain>
    </source>
</reference>
<dbReference type="Proteomes" id="UP001198242">
    <property type="component" value="Unassembled WGS sequence"/>
</dbReference>
<organism evidence="2 3">
    <name type="scientific">Hominilimicola fabiformis</name>
    <dbReference type="NCBI Taxonomy" id="2885356"/>
    <lineage>
        <taxon>Bacteria</taxon>
        <taxon>Bacillati</taxon>
        <taxon>Bacillota</taxon>
        <taxon>Clostridia</taxon>
        <taxon>Eubacteriales</taxon>
        <taxon>Oscillospiraceae</taxon>
        <taxon>Hominilimicola</taxon>
    </lineage>
</organism>
<evidence type="ECO:0000313" key="3">
    <source>
        <dbReference type="Proteomes" id="UP001198242"/>
    </source>
</evidence>
<protein>
    <submittedName>
        <fullName evidence="2">Zinc ribbon domain-containing protein</fullName>
    </submittedName>
</protein>
<keyword evidence="1" id="KW-0472">Membrane</keyword>
<feature type="transmembrane region" description="Helical" evidence="1">
    <location>
        <begin position="90"/>
        <end position="111"/>
    </location>
</feature>
<gene>
    <name evidence="2" type="ORF">LKE05_01175</name>
</gene>
<keyword evidence="3" id="KW-1185">Reference proteome</keyword>
<name>A0AAE3DWS0_9FIRM</name>
<proteinExistence type="predicted"/>
<evidence type="ECO:0000313" key="2">
    <source>
        <dbReference type="EMBL" id="MCC2209413.1"/>
    </source>
</evidence>
<keyword evidence="1" id="KW-0812">Transmembrane</keyword>
<accession>A0AAE3DWS0</accession>
<comment type="caution">
    <text evidence="2">The sequence shown here is derived from an EMBL/GenBank/DDBJ whole genome shotgun (WGS) entry which is preliminary data.</text>
</comment>